<feature type="transmembrane region" description="Helical" evidence="6">
    <location>
        <begin position="45"/>
        <end position="63"/>
    </location>
</feature>
<dbReference type="Proteomes" id="UP000054526">
    <property type="component" value="Unassembled WGS sequence"/>
</dbReference>
<keyword evidence="5 6" id="KW-0472">Membrane</keyword>
<evidence type="ECO:0000259" key="7">
    <source>
        <dbReference type="Pfam" id="PF00892"/>
    </source>
</evidence>
<organism evidence="8 9">
    <name type="scientific">Cohnella kolymensis</name>
    <dbReference type="NCBI Taxonomy" id="1590652"/>
    <lineage>
        <taxon>Bacteria</taxon>
        <taxon>Bacillati</taxon>
        <taxon>Bacillota</taxon>
        <taxon>Bacilli</taxon>
        <taxon>Bacillales</taxon>
        <taxon>Paenibacillaceae</taxon>
        <taxon>Cohnella</taxon>
    </lineage>
</organism>
<dbReference type="InterPro" id="IPR050638">
    <property type="entry name" value="AA-Vitamin_Transporters"/>
</dbReference>
<dbReference type="InterPro" id="IPR037185">
    <property type="entry name" value="EmrE-like"/>
</dbReference>
<gene>
    <name evidence="8" type="ORF">SD71_08135</name>
</gene>
<evidence type="ECO:0000256" key="2">
    <source>
        <dbReference type="ARBA" id="ARBA00007362"/>
    </source>
</evidence>
<feature type="domain" description="EamA" evidence="7">
    <location>
        <begin position="8"/>
        <end position="147"/>
    </location>
</feature>
<feature type="transmembrane region" description="Helical" evidence="6">
    <location>
        <begin position="75"/>
        <end position="93"/>
    </location>
</feature>
<feature type="transmembrane region" description="Helical" evidence="6">
    <location>
        <begin position="250"/>
        <end position="270"/>
    </location>
</feature>
<dbReference type="Pfam" id="PF00892">
    <property type="entry name" value="EamA"/>
    <property type="match status" value="2"/>
</dbReference>
<evidence type="ECO:0000313" key="8">
    <source>
        <dbReference type="EMBL" id="KIL36372.1"/>
    </source>
</evidence>
<comment type="subcellular location">
    <subcellularLocation>
        <location evidence="1">Endomembrane system</location>
        <topology evidence="1">Multi-pass membrane protein</topology>
    </subcellularLocation>
</comment>
<evidence type="ECO:0000256" key="6">
    <source>
        <dbReference type="SAM" id="Phobius"/>
    </source>
</evidence>
<keyword evidence="4 6" id="KW-1133">Transmembrane helix</keyword>
<feature type="transmembrane region" description="Helical" evidence="6">
    <location>
        <begin position="189"/>
        <end position="208"/>
    </location>
</feature>
<sequence length="306" mass="32638">MNGKNKMFAVFIVLLGAVSYGIVSPVFKLAAASGWNAEHLTFQQVASGTALLWLTFGIARLLGVSGALRLSWRELLRLVIIGIVGVSLTTIFLNRALTLLDASLAIVLLFQFTWITILLESIRTRRWPGRFEWIAVLLTAAGTILAVGLLEQDFGRADRLGILLALLAAVSYASFFFLSDILPVDTDPIAKSTVMATASFVLVTIIHKPTAFEWNGSAPIFGWGLLLGFLGTAFPFICFNYGIPKVGGGLAALLGAMELPAAMVAAFLILGEPLSWLQGVGIALILAGIMAAQQKTAQTAESRQGG</sequence>
<comment type="similarity">
    <text evidence="2">Belongs to the EamA transporter family.</text>
</comment>
<dbReference type="InterPro" id="IPR000620">
    <property type="entry name" value="EamA_dom"/>
</dbReference>
<dbReference type="SUPFAM" id="SSF103481">
    <property type="entry name" value="Multidrug resistance efflux transporter EmrE"/>
    <property type="match status" value="2"/>
</dbReference>
<dbReference type="RefSeq" id="WP_041061956.1">
    <property type="nucleotide sequence ID" value="NZ_JXAL01000010.1"/>
</dbReference>
<feature type="transmembrane region" description="Helical" evidence="6">
    <location>
        <begin position="162"/>
        <end position="182"/>
    </location>
</feature>
<dbReference type="EMBL" id="JXAL01000010">
    <property type="protein sequence ID" value="KIL36372.1"/>
    <property type="molecule type" value="Genomic_DNA"/>
</dbReference>
<dbReference type="PANTHER" id="PTHR32322:SF2">
    <property type="entry name" value="EAMA DOMAIN-CONTAINING PROTEIN"/>
    <property type="match status" value="1"/>
</dbReference>
<comment type="caution">
    <text evidence="8">The sequence shown here is derived from an EMBL/GenBank/DDBJ whole genome shotgun (WGS) entry which is preliminary data.</text>
</comment>
<evidence type="ECO:0000256" key="1">
    <source>
        <dbReference type="ARBA" id="ARBA00004127"/>
    </source>
</evidence>
<evidence type="ECO:0000256" key="4">
    <source>
        <dbReference type="ARBA" id="ARBA00022989"/>
    </source>
</evidence>
<keyword evidence="9" id="KW-1185">Reference proteome</keyword>
<accession>A0ABR5A7J0</accession>
<keyword evidence="3 6" id="KW-0812">Transmembrane</keyword>
<dbReference type="PANTHER" id="PTHR32322">
    <property type="entry name" value="INNER MEMBRANE TRANSPORTER"/>
    <property type="match status" value="1"/>
</dbReference>
<name>A0ABR5A7J0_9BACL</name>
<protein>
    <recommendedName>
        <fullName evidence="7">EamA domain-containing protein</fullName>
    </recommendedName>
</protein>
<evidence type="ECO:0000313" key="9">
    <source>
        <dbReference type="Proteomes" id="UP000054526"/>
    </source>
</evidence>
<feature type="transmembrane region" description="Helical" evidence="6">
    <location>
        <begin position="131"/>
        <end position="150"/>
    </location>
</feature>
<evidence type="ECO:0000256" key="3">
    <source>
        <dbReference type="ARBA" id="ARBA00022692"/>
    </source>
</evidence>
<evidence type="ECO:0000256" key="5">
    <source>
        <dbReference type="ARBA" id="ARBA00023136"/>
    </source>
</evidence>
<reference evidence="8 9" key="1">
    <citation type="submission" date="2014-12" db="EMBL/GenBank/DDBJ databases">
        <title>Draft genome sequence of Cohnella kolymensis strain B-2846.</title>
        <authorList>
            <person name="Karlyshev A.V."/>
            <person name="Kudryashova E.B."/>
        </authorList>
    </citation>
    <scope>NUCLEOTIDE SEQUENCE [LARGE SCALE GENOMIC DNA]</scope>
    <source>
        <strain evidence="8 9">VKM B-2846</strain>
    </source>
</reference>
<feature type="transmembrane region" description="Helical" evidence="6">
    <location>
        <begin position="99"/>
        <end position="119"/>
    </location>
</feature>
<feature type="transmembrane region" description="Helical" evidence="6">
    <location>
        <begin position="276"/>
        <end position="293"/>
    </location>
</feature>
<feature type="transmembrane region" description="Helical" evidence="6">
    <location>
        <begin position="220"/>
        <end position="243"/>
    </location>
</feature>
<feature type="domain" description="EamA" evidence="7">
    <location>
        <begin position="160"/>
        <end position="290"/>
    </location>
</feature>
<proteinExistence type="inferred from homology"/>